<keyword evidence="2" id="KW-1185">Reference proteome</keyword>
<comment type="caution">
    <text evidence="1">The sequence shown here is derived from an EMBL/GenBank/DDBJ whole genome shotgun (WGS) entry which is preliminary data.</text>
</comment>
<organism evidence="1 2">
    <name type="scientific">Paractinoplanes ovalisporus</name>
    <dbReference type="NCBI Taxonomy" id="2810368"/>
    <lineage>
        <taxon>Bacteria</taxon>
        <taxon>Bacillati</taxon>
        <taxon>Actinomycetota</taxon>
        <taxon>Actinomycetes</taxon>
        <taxon>Micromonosporales</taxon>
        <taxon>Micromonosporaceae</taxon>
        <taxon>Paractinoplanes</taxon>
    </lineage>
</organism>
<evidence type="ECO:0000313" key="2">
    <source>
        <dbReference type="Proteomes" id="UP000632138"/>
    </source>
</evidence>
<proteinExistence type="predicted"/>
<sequence>MIELLDPESAATTLMAGQFLGIMAMEIHMRVRIRNEDARARTLARLVAALPAGGRIQECRSDGSRVTVVLPAAAGKSGGHE</sequence>
<name>A0ABS2A474_9ACTN</name>
<dbReference type="RefSeq" id="WP_203374531.1">
    <property type="nucleotide sequence ID" value="NZ_JAENHP010000001.1"/>
</dbReference>
<dbReference type="EMBL" id="JAENHP010000001">
    <property type="protein sequence ID" value="MBM2614656.1"/>
    <property type="molecule type" value="Genomic_DNA"/>
</dbReference>
<reference evidence="1 2" key="1">
    <citation type="submission" date="2021-01" db="EMBL/GenBank/DDBJ databases">
        <title>Actinoplanes sp. nov. LDG1-06 isolated from lichen.</title>
        <authorList>
            <person name="Saeng-In P."/>
            <person name="Phongsopitanun W."/>
            <person name="Kanchanasin P."/>
            <person name="Yuki M."/>
            <person name="Kudo T."/>
            <person name="Ohkuma M."/>
            <person name="Tanasupawat S."/>
        </authorList>
    </citation>
    <scope>NUCLEOTIDE SEQUENCE [LARGE SCALE GENOMIC DNA]</scope>
    <source>
        <strain evidence="1 2">LDG1-06</strain>
    </source>
</reference>
<accession>A0ABS2A474</accession>
<gene>
    <name evidence="1" type="ORF">JIG36_03690</name>
</gene>
<evidence type="ECO:0000313" key="1">
    <source>
        <dbReference type="EMBL" id="MBM2614656.1"/>
    </source>
</evidence>
<dbReference type="Proteomes" id="UP000632138">
    <property type="component" value="Unassembled WGS sequence"/>
</dbReference>
<protein>
    <submittedName>
        <fullName evidence="1">Uncharacterized protein</fullName>
    </submittedName>
</protein>